<feature type="domain" description="Beta-lactamase-related" evidence="1">
    <location>
        <begin position="16"/>
        <end position="340"/>
    </location>
</feature>
<dbReference type="AlphaFoldDB" id="A0A9D1HX93"/>
<name>A0A9D1HX93_9ACTN</name>
<dbReference type="InterPro" id="IPR050491">
    <property type="entry name" value="AmpC-like"/>
</dbReference>
<reference evidence="2" key="2">
    <citation type="journal article" date="2021" name="PeerJ">
        <title>Extensive microbial diversity within the chicken gut microbiome revealed by metagenomics and culture.</title>
        <authorList>
            <person name="Gilroy R."/>
            <person name="Ravi A."/>
            <person name="Getino M."/>
            <person name="Pursley I."/>
            <person name="Horton D.L."/>
            <person name="Alikhan N.F."/>
            <person name="Baker D."/>
            <person name="Gharbi K."/>
            <person name="Hall N."/>
            <person name="Watson M."/>
            <person name="Adriaenssens E.M."/>
            <person name="Foster-Nyarko E."/>
            <person name="Jarju S."/>
            <person name="Secka A."/>
            <person name="Antonio M."/>
            <person name="Oren A."/>
            <person name="Chaudhuri R.R."/>
            <person name="La Ragione R."/>
            <person name="Hildebrand F."/>
            <person name="Pallen M.J."/>
        </authorList>
    </citation>
    <scope>NUCLEOTIDE SEQUENCE</scope>
    <source>
        <strain evidence="2">ChiHjej12B11-29160</strain>
    </source>
</reference>
<dbReference type="SUPFAM" id="SSF56601">
    <property type="entry name" value="beta-lactamase/transpeptidase-like"/>
    <property type="match status" value="1"/>
</dbReference>
<evidence type="ECO:0000259" key="1">
    <source>
        <dbReference type="Pfam" id="PF00144"/>
    </source>
</evidence>
<accession>A0A9D1HX93</accession>
<dbReference type="Proteomes" id="UP000824078">
    <property type="component" value="Unassembled WGS sequence"/>
</dbReference>
<dbReference type="PANTHER" id="PTHR46825:SF9">
    <property type="entry name" value="BETA-LACTAMASE-RELATED DOMAIN-CONTAINING PROTEIN"/>
    <property type="match status" value="1"/>
</dbReference>
<dbReference type="EMBL" id="DVMQ01000001">
    <property type="protein sequence ID" value="HIU23328.1"/>
    <property type="molecule type" value="Genomic_DNA"/>
</dbReference>
<organism evidence="2 3">
    <name type="scientific">Candidatus Coprovicinus avistercoris</name>
    <dbReference type="NCBI Taxonomy" id="2840754"/>
    <lineage>
        <taxon>Bacteria</taxon>
        <taxon>Bacillati</taxon>
        <taxon>Actinomycetota</taxon>
        <taxon>Coriobacteriia</taxon>
        <taxon>Coriobacteriales</taxon>
        <taxon>Coriobacteriaceae</taxon>
        <taxon>Coriobacteriaceae incertae sedis</taxon>
        <taxon>Candidatus Coprovicinus</taxon>
    </lineage>
</organism>
<gene>
    <name evidence="2" type="ORF">IAD17_00130</name>
</gene>
<dbReference type="InterPro" id="IPR012338">
    <property type="entry name" value="Beta-lactam/transpept-like"/>
</dbReference>
<dbReference type="InterPro" id="IPR001466">
    <property type="entry name" value="Beta-lactam-related"/>
</dbReference>
<comment type="caution">
    <text evidence="2">The sequence shown here is derived from an EMBL/GenBank/DDBJ whole genome shotgun (WGS) entry which is preliminary data.</text>
</comment>
<dbReference type="Pfam" id="PF00144">
    <property type="entry name" value="Beta-lactamase"/>
    <property type="match status" value="1"/>
</dbReference>
<dbReference type="Gene3D" id="3.40.710.10">
    <property type="entry name" value="DD-peptidase/beta-lactamase superfamily"/>
    <property type="match status" value="1"/>
</dbReference>
<sequence length="358" mass="39487">MFEERIAAIAAAHGVGDKTPGFALAVEKAGELLYEGGFGCADIAEGKKISPSDNFIIASNTKQMCCTVILMLADRGLLDLDAPVAPFFEQMPEYMKRVTPRQMMAHTSGIPDYFEEGFEGGFALEVMALAQANADEVLDYIKTLAGPDFEPDTSWAYSNSTYVMLGEIVRKLTGVGFGHFLEQEVLRPLGMERSYAPDDLVSRDPWLVNGYYHKDDGSFGVRPYDMLMVGFADGNVSSNVQDMLKWHHWLFDNQGPELIKPETKALLTCDYLLQDGTPTGYGLGLFLGRDNAPSGRGRHLPNHAEIWHTGGATGFISIASRFTDEKLSVVLLTNDEDIDRDGIFLDVAELFLDTKEVD</sequence>
<evidence type="ECO:0000313" key="3">
    <source>
        <dbReference type="Proteomes" id="UP000824078"/>
    </source>
</evidence>
<evidence type="ECO:0000313" key="2">
    <source>
        <dbReference type="EMBL" id="HIU23328.1"/>
    </source>
</evidence>
<dbReference type="PANTHER" id="PTHR46825">
    <property type="entry name" value="D-ALANYL-D-ALANINE-CARBOXYPEPTIDASE/ENDOPEPTIDASE AMPH"/>
    <property type="match status" value="1"/>
</dbReference>
<protein>
    <submittedName>
        <fullName evidence="2">Beta-lactamase family protein</fullName>
    </submittedName>
</protein>
<reference evidence="2" key="1">
    <citation type="submission" date="2020-10" db="EMBL/GenBank/DDBJ databases">
        <authorList>
            <person name="Gilroy R."/>
        </authorList>
    </citation>
    <scope>NUCLEOTIDE SEQUENCE</scope>
    <source>
        <strain evidence="2">ChiHjej12B11-29160</strain>
    </source>
</reference>
<proteinExistence type="predicted"/>